<accession>D1CA50</accession>
<gene>
    <name evidence="3" type="ordered locus">Sthe_3293</name>
</gene>
<feature type="domain" description="Amidase" evidence="2">
    <location>
        <begin position="65"/>
        <end position="517"/>
    </location>
</feature>
<dbReference type="InParanoid" id="D1CA50"/>
<dbReference type="eggNOG" id="COG0154">
    <property type="taxonomic scope" value="Bacteria"/>
</dbReference>
<name>D1CA50_SPHTD</name>
<proteinExistence type="predicted"/>
<dbReference type="AlphaFoldDB" id="D1CA50"/>
<dbReference type="InterPro" id="IPR023631">
    <property type="entry name" value="Amidase_dom"/>
</dbReference>
<feature type="signal peptide" evidence="1">
    <location>
        <begin position="1"/>
        <end position="20"/>
    </location>
</feature>
<keyword evidence="4" id="KW-1185">Reference proteome</keyword>
<sequence>MNRRSFIGLVMFATMAPTLARWAQAVPPAALQRRTGGDVDLANLEEVTIAELQAAMEEGEFTAVELVNAYIERIEAIDQDGPRLNSILEINPDALDIAQALDEERRTSGARSPLHGIPILLKDNIDTADRMRTTAGSLALMNSTPARDAFIVQRLRDAGAVILGKTNMSEWANFRSTRSSSGWSGRGGQCKNPYILDRNPCGSSSGSGAATAANLTAGSIGTETDGSIVCPATANGVVGIKPTVGLLSRSGIIPISHNQDTPGPHARVVADAAAILGAMVGVDPEDPATAPSEGRAYTDYTQFLDPNGLQGARIGVARQSVTGYSEETDRLFEQAIQAMRDAGATIIDPADIPTINEITTGPTELTVLLYDFKHDLNAYLAARNDPDIRTLADLIAFNEENAEQELRWFGQELFLMAQEKGELTDPEYIEALETNHRLGRTEGIDAVLQAHQLDAIVAPTGSPAWTTDLVNGDHFLGASSSPAAIAGYPLISVPMGFAFGLPVNITFMGTAWSEPTLIRLAYAFEQATKVRRPPQFLPTLAE</sequence>
<keyword evidence="1" id="KW-0732">Signal</keyword>
<dbReference type="PANTHER" id="PTHR42678">
    <property type="entry name" value="AMIDASE"/>
    <property type="match status" value="1"/>
</dbReference>
<dbReference type="SUPFAM" id="SSF75304">
    <property type="entry name" value="Amidase signature (AS) enzymes"/>
    <property type="match status" value="1"/>
</dbReference>
<reference evidence="4" key="1">
    <citation type="submission" date="2009-11" db="EMBL/GenBank/DDBJ databases">
        <title>The complete chromosome 2 of Sphaerobacter thermophilus DSM 20745.</title>
        <authorList>
            <person name="Lucas S."/>
            <person name="Copeland A."/>
            <person name="Lapidus A."/>
            <person name="Glavina del Rio T."/>
            <person name="Dalin E."/>
            <person name="Tice H."/>
            <person name="Bruce D."/>
            <person name="Goodwin L."/>
            <person name="Pitluck S."/>
            <person name="Kyrpides N."/>
            <person name="Mavromatis K."/>
            <person name="Ivanova N."/>
            <person name="Mikhailova N."/>
            <person name="LaButti K.M."/>
            <person name="Clum A."/>
            <person name="Sun H.I."/>
            <person name="Brettin T."/>
            <person name="Detter J.C."/>
            <person name="Han C."/>
            <person name="Larimer F."/>
            <person name="Land M."/>
            <person name="Hauser L."/>
            <person name="Markowitz V."/>
            <person name="Cheng J.F."/>
            <person name="Hugenholtz P."/>
            <person name="Woyke T."/>
            <person name="Wu D."/>
            <person name="Steenblock K."/>
            <person name="Schneider S."/>
            <person name="Pukall R."/>
            <person name="Goeker M."/>
            <person name="Klenk H.P."/>
            <person name="Eisen J.A."/>
        </authorList>
    </citation>
    <scope>NUCLEOTIDE SEQUENCE [LARGE SCALE GENOMIC DNA]</scope>
    <source>
        <strain evidence="4">ATCC 49802 / DSM 20745 / S 6022</strain>
    </source>
</reference>
<dbReference type="NCBIfam" id="NF005300">
    <property type="entry name" value="PRK06828.1"/>
    <property type="match status" value="1"/>
</dbReference>
<feature type="chain" id="PRO_5003021940" evidence="1">
    <location>
        <begin position="21"/>
        <end position="542"/>
    </location>
</feature>
<evidence type="ECO:0000256" key="1">
    <source>
        <dbReference type="SAM" id="SignalP"/>
    </source>
</evidence>
<dbReference type="EMBL" id="CP001824">
    <property type="protein sequence ID" value="ACZ40693.1"/>
    <property type="molecule type" value="Genomic_DNA"/>
</dbReference>
<dbReference type="KEGG" id="sti:Sthe_3293"/>
<dbReference type="HOGENOM" id="CLU_009600_14_1_0"/>
<evidence type="ECO:0000313" key="4">
    <source>
        <dbReference type="Proteomes" id="UP000002027"/>
    </source>
</evidence>
<protein>
    <submittedName>
        <fullName evidence="3">Amidase</fullName>
    </submittedName>
</protein>
<reference evidence="3 4" key="2">
    <citation type="journal article" date="2010" name="Stand. Genomic Sci.">
        <title>Complete genome sequence of Desulfohalobium retbaense type strain (HR(100)).</title>
        <authorList>
            <person name="Spring S."/>
            <person name="Nolan M."/>
            <person name="Lapidus A."/>
            <person name="Glavina Del Rio T."/>
            <person name="Copeland A."/>
            <person name="Tice H."/>
            <person name="Cheng J.F."/>
            <person name="Lucas S."/>
            <person name="Land M."/>
            <person name="Chen F."/>
            <person name="Bruce D."/>
            <person name="Goodwin L."/>
            <person name="Pitluck S."/>
            <person name="Ivanova N."/>
            <person name="Mavromatis K."/>
            <person name="Mikhailova N."/>
            <person name="Pati A."/>
            <person name="Chen A."/>
            <person name="Palaniappan K."/>
            <person name="Hauser L."/>
            <person name="Chang Y.J."/>
            <person name="Jeffries C.D."/>
            <person name="Munk C."/>
            <person name="Kiss H."/>
            <person name="Chain P."/>
            <person name="Han C."/>
            <person name="Brettin T."/>
            <person name="Detter J.C."/>
            <person name="Schuler E."/>
            <person name="Goker M."/>
            <person name="Rohde M."/>
            <person name="Bristow J."/>
            <person name="Eisen J.A."/>
            <person name="Markowitz V."/>
            <person name="Hugenholtz P."/>
            <person name="Kyrpides N.C."/>
            <person name="Klenk H.P."/>
        </authorList>
    </citation>
    <scope>NUCLEOTIDE SEQUENCE [LARGE SCALE GENOMIC DNA]</scope>
    <source>
        <strain evidence="4">ATCC 49802 / DSM 20745 / S 6022</strain>
    </source>
</reference>
<organism evidence="3 4">
    <name type="scientific">Sphaerobacter thermophilus (strain ATCC 49802 / DSM 20745 / KCCM 41009 / NCIMB 13125 / S 6022)</name>
    <dbReference type="NCBI Taxonomy" id="479434"/>
    <lineage>
        <taxon>Bacteria</taxon>
        <taxon>Pseudomonadati</taxon>
        <taxon>Thermomicrobiota</taxon>
        <taxon>Thermomicrobia</taxon>
        <taxon>Sphaerobacterales</taxon>
        <taxon>Sphaerobacterineae</taxon>
        <taxon>Sphaerobacteraceae</taxon>
        <taxon>Sphaerobacter</taxon>
    </lineage>
</organism>
<evidence type="ECO:0000259" key="2">
    <source>
        <dbReference type="Pfam" id="PF01425"/>
    </source>
</evidence>
<dbReference type="STRING" id="479434.Sthe_3293"/>
<dbReference type="Pfam" id="PF01425">
    <property type="entry name" value="Amidase"/>
    <property type="match status" value="1"/>
</dbReference>
<dbReference type="NCBIfam" id="NF006006">
    <property type="entry name" value="PRK08137.1"/>
    <property type="match status" value="1"/>
</dbReference>
<dbReference type="InterPro" id="IPR036928">
    <property type="entry name" value="AS_sf"/>
</dbReference>
<evidence type="ECO:0000313" key="3">
    <source>
        <dbReference type="EMBL" id="ACZ40693.1"/>
    </source>
</evidence>
<dbReference type="PANTHER" id="PTHR42678:SF34">
    <property type="entry name" value="OS04G0183300 PROTEIN"/>
    <property type="match status" value="1"/>
</dbReference>
<dbReference type="Gene3D" id="3.90.1300.10">
    <property type="entry name" value="Amidase signature (AS) domain"/>
    <property type="match status" value="1"/>
</dbReference>
<dbReference type="Proteomes" id="UP000002027">
    <property type="component" value="Chromosome 2"/>
</dbReference>